<keyword evidence="3" id="KW-1185">Reference proteome</keyword>
<evidence type="ECO:0000313" key="3">
    <source>
        <dbReference type="Proteomes" id="UP000002892"/>
    </source>
</evidence>
<dbReference type="PANTHER" id="PTHR35794:SF2">
    <property type="entry name" value="CELL DIVISION PROTEIN DIVIVA"/>
    <property type="match status" value="1"/>
</dbReference>
<sequence>MEMPDFKRVLRGYEPEAVDQAWAETDRQLSEANTANKELRLQINSLREQNTEWGNRLKAYEKIESDLRDALLSAQRVANQVREEAAKNAETIIKSARDESEVILHEATRLSESKEAEVETMLVEKRQEVLKLEDEIQALLCRKDELQGLVEKSIHHLDVVQKLLGDLHRPVSSNIISVITEVS</sequence>
<dbReference type="EMBL" id="CP003639">
    <property type="protein sequence ID" value="AFM41897.1"/>
    <property type="molecule type" value="Genomic_DNA"/>
</dbReference>
<dbReference type="InterPro" id="IPR007793">
    <property type="entry name" value="DivIVA_fam"/>
</dbReference>
<gene>
    <name evidence="2" type="ordered locus">Desaci_2988</name>
</gene>
<keyword evidence="1" id="KW-0175">Coiled coil</keyword>
<dbReference type="PANTHER" id="PTHR35794">
    <property type="entry name" value="CELL DIVISION PROTEIN DIVIVA"/>
    <property type="match status" value="1"/>
</dbReference>
<dbReference type="Proteomes" id="UP000002892">
    <property type="component" value="Chromosome"/>
</dbReference>
<organism evidence="2 3">
    <name type="scientific">Desulfosporosinus acidiphilus (strain DSM 22704 / JCM 16185 / SJ4)</name>
    <dbReference type="NCBI Taxonomy" id="646529"/>
    <lineage>
        <taxon>Bacteria</taxon>
        <taxon>Bacillati</taxon>
        <taxon>Bacillota</taxon>
        <taxon>Clostridia</taxon>
        <taxon>Eubacteriales</taxon>
        <taxon>Desulfitobacteriaceae</taxon>
        <taxon>Desulfosporosinus</taxon>
    </lineage>
</organism>
<dbReference type="STRING" id="646529.Desaci_2988"/>
<proteinExistence type="predicted"/>
<dbReference type="Pfam" id="PF05103">
    <property type="entry name" value="DivIVA"/>
    <property type="match status" value="1"/>
</dbReference>
<dbReference type="HOGENOM" id="CLU_1472918_0_0_9"/>
<name>I4D7X3_DESAJ</name>
<dbReference type="KEGG" id="dai:Desaci_2988"/>
<feature type="coiled-coil region" evidence="1">
    <location>
        <begin position="29"/>
        <end position="63"/>
    </location>
</feature>
<dbReference type="AlphaFoldDB" id="I4D7X3"/>
<evidence type="ECO:0000313" key="2">
    <source>
        <dbReference type="EMBL" id="AFM41897.1"/>
    </source>
</evidence>
<dbReference type="eggNOG" id="COG3599">
    <property type="taxonomic scope" value="Bacteria"/>
</dbReference>
<feature type="coiled-coil region" evidence="1">
    <location>
        <begin position="115"/>
        <end position="149"/>
    </location>
</feature>
<reference evidence="2 3" key="1">
    <citation type="journal article" date="2012" name="J. Bacteriol.">
        <title>Complete genome sequences of Desulfosporosinus orientis DSM765T, Desulfosporosinus youngiae DSM17734T, Desulfosporosinus meridiei DSM13257T, and Desulfosporosinus acidiphilus DSM22704T.</title>
        <authorList>
            <person name="Pester M."/>
            <person name="Brambilla E."/>
            <person name="Alazard D."/>
            <person name="Rattei T."/>
            <person name="Weinmaier T."/>
            <person name="Han J."/>
            <person name="Lucas S."/>
            <person name="Lapidus A."/>
            <person name="Cheng J.F."/>
            <person name="Goodwin L."/>
            <person name="Pitluck S."/>
            <person name="Peters L."/>
            <person name="Ovchinnikova G."/>
            <person name="Teshima H."/>
            <person name="Detter J.C."/>
            <person name="Han C.S."/>
            <person name="Tapia R."/>
            <person name="Land M.L."/>
            <person name="Hauser L."/>
            <person name="Kyrpides N.C."/>
            <person name="Ivanova N.N."/>
            <person name="Pagani I."/>
            <person name="Huntmann M."/>
            <person name="Wei C.L."/>
            <person name="Davenport K.W."/>
            <person name="Daligault H."/>
            <person name="Chain P.S."/>
            <person name="Chen A."/>
            <person name="Mavromatis K."/>
            <person name="Markowitz V."/>
            <person name="Szeto E."/>
            <person name="Mikhailova N."/>
            <person name="Pati A."/>
            <person name="Wagner M."/>
            <person name="Woyke T."/>
            <person name="Ollivier B."/>
            <person name="Klenk H.P."/>
            <person name="Spring S."/>
            <person name="Loy A."/>
        </authorList>
    </citation>
    <scope>NUCLEOTIDE SEQUENCE [LARGE SCALE GENOMIC DNA]</scope>
    <source>
        <strain evidence="3">DSM 22704 / JCM 16185 / SJ4</strain>
    </source>
</reference>
<protein>
    <submittedName>
        <fullName evidence="2">Small-conductance mechanosensitive channel</fullName>
    </submittedName>
</protein>
<dbReference type="OrthoDB" id="9815492at2"/>
<accession>I4D7X3</accession>
<evidence type="ECO:0000256" key="1">
    <source>
        <dbReference type="SAM" id="Coils"/>
    </source>
</evidence>